<keyword evidence="1" id="KW-0479">Metal-binding</keyword>
<sequence>MKKILVFISAFLLFAACALSVNAAAAGTLAFPEAVGGGKYSPGARGVTDSGGAVEVYHVTNLNASGEGSFADAVSKPGRIVVFDVGGTIELSGTLVIKADNLTILGQTAPGDGITVSGGNVVFDDEVENIIIRYMRIRPTDKNGGEPDGLGGRFNTNIIIDHCSVSWCVDELLTLYAGAAEEGKTVGNHLTIQNTIGSESLRMSNHVKGAHGYGAIWGGTDASYAFNLLAHHDSRSPRLDRQLKSTDVSNNVIYDWGQTNSAYGAEPYSSDRSSFEPSNVNWVGNYYKYGPSTRSSLRYRIFDVSAPLNAGDPKSRFYFDGNYVFGNREYTENNVLGVNNSAQAELLSAEIDMGEYDIERMSAADAYDYVLNNAGATLPRRDAVDARIVGDVKHGTGRVINNASEVGGLIASDTEYRAFEVPQEWISQNGFDGMAETDIIESGEYAGYTLIEAYINEWTAEQSAIPPTNPEIVVKSPATASVNDTVSIGGEEVSVDNGNWEVVTEGESVHYSAQAFEAGGNAVTKMELYDGNMLIYSFDGSYIETDLNLSAGTHYLTCRAYNTRGEKTQSTTSIVYVKAAAEPGSYSHVQIGSTGYDGLGGASMDETGVYSIYGSGRITESASDSCDFMYKPVDGDFEITVRTESIPKFENQQVSGLMVRASLSPDSVMAMIGDGWGRGGENVRVFSRTRTGQNSKEIFFKDADGNDCDNGDTSYAMPRYMKIQRVGDTLTFSVSDNGIDYSSNARQPFSVEYSNLPERLYVGLAVDSAEGVSVKEYFAAAKFSRLTLNGESDVEYDDYGVPFHDTDFDGAAWYIPSGDEIVDCSQSPIGGNSGTVLQFWGATSRTFNPQSRGIITASADYYMLGERGVENTGARFMLQGIDESGSTVKIASIYAQHDLGFFKEYDEEDENRPSIPADSENKPQLKTWYKVTAVLDYYTGKGKYSFTPYTEYNSASGVYSLGESIFDYEFEFDTSVAFSTLHFQRFGGWLMYLSNVSLDIEYNDTVLFESGGKITAYSKDTDAHLYVAVYDENGCLTECSEYSVSAGSVQTVTVPGSIQNGRVFLWDENNAPLCEAVRL</sequence>
<protein>
    <recommendedName>
        <fullName evidence="6">Pectate lyase</fullName>
    </recommendedName>
</protein>
<comment type="caution">
    <text evidence="4">The sequence shown here is derived from an EMBL/GenBank/DDBJ whole genome shotgun (WGS) entry which is preliminary data.</text>
</comment>
<proteinExistence type="predicted"/>
<dbReference type="PANTHER" id="PTHR42970:SF1">
    <property type="entry name" value="PECTATE LYASE C-RELATED"/>
    <property type="match status" value="1"/>
</dbReference>
<gene>
    <name evidence="4" type="ORF">H9900_02830</name>
</gene>
<dbReference type="AlphaFoldDB" id="A0A9D1TMG4"/>
<evidence type="ECO:0000256" key="1">
    <source>
        <dbReference type="ARBA" id="ARBA00022723"/>
    </source>
</evidence>
<dbReference type="EMBL" id="DXIJ01000055">
    <property type="protein sequence ID" value="HIV85728.1"/>
    <property type="molecule type" value="Genomic_DNA"/>
</dbReference>
<evidence type="ECO:0000256" key="2">
    <source>
        <dbReference type="ARBA" id="ARBA00023180"/>
    </source>
</evidence>
<dbReference type="Gene3D" id="2.160.20.10">
    <property type="entry name" value="Single-stranded right-handed beta-helix, Pectin lyase-like"/>
    <property type="match status" value="1"/>
</dbReference>
<dbReference type="InterPro" id="IPR011050">
    <property type="entry name" value="Pectin_lyase_fold/virulence"/>
</dbReference>
<reference evidence="4" key="2">
    <citation type="submission" date="2021-04" db="EMBL/GenBank/DDBJ databases">
        <authorList>
            <person name="Gilroy R."/>
        </authorList>
    </citation>
    <scope>NUCLEOTIDE SEQUENCE</scope>
    <source>
        <strain evidence="4">5790</strain>
    </source>
</reference>
<evidence type="ECO:0000256" key="3">
    <source>
        <dbReference type="SAM" id="SignalP"/>
    </source>
</evidence>
<dbReference type="InterPro" id="IPR013783">
    <property type="entry name" value="Ig-like_fold"/>
</dbReference>
<dbReference type="InterPro" id="IPR052063">
    <property type="entry name" value="Polysaccharide_Lyase_1"/>
</dbReference>
<dbReference type="Gene3D" id="2.60.120.200">
    <property type="match status" value="1"/>
</dbReference>
<organism evidence="4 5">
    <name type="scientific">Candidatus Monoglobus merdigallinarum</name>
    <dbReference type="NCBI Taxonomy" id="2838698"/>
    <lineage>
        <taxon>Bacteria</taxon>
        <taxon>Bacillati</taxon>
        <taxon>Bacillota</taxon>
        <taxon>Clostridia</taxon>
        <taxon>Monoglobales</taxon>
        <taxon>Monoglobaceae</taxon>
        <taxon>Monoglobus</taxon>
    </lineage>
</organism>
<dbReference type="SUPFAM" id="SSF51126">
    <property type="entry name" value="Pectin lyase-like"/>
    <property type="match status" value="1"/>
</dbReference>
<name>A0A9D1TMG4_9FIRM</name>
<reference evidence="4" key="1">
    <citation type="journal article" date="2021" name="PeerJ">
        <title>Extensive microbial diversity within the chicken gut microbiome revealed by metagenomics and culture.</title>
        <authorList>
            <person name="Gilroy R."/>
            <person name="Ravi A."/>
            <person name="Getino M."/>
            <person name="Pursley I."/>
            <person name="Horton D.L."/>
            <person name="Alikhan N.F."/>
            <person name="Baker D."/>
            <person name="Gharbi K."/>
            <person name="Hall N."/>
            <person name="Watson M."/>
            <person name="Adriaenssens E.M."/>
            <person name="Foster-Nyarko E."/>
            <person name="Jarju S."/>
            <person name="Secka A."/>
            <person name="Antonio M."/>
            <person name="Oren A."/>
            <person name="Chaudhuri R.R."/>
            <person name="La Ragione R."/>
            <person name="Hildebrand F."/>
            <person name="Pallen M.J."/>
        </authorList>
    </citation>
    <scope>NUCLEOTIDE SEQUENCE</scope>
    <source>
        <strain evidence="4">5790</strain>
    </source>
</reference>
<accession>A0A9D1TMG4</accession>
<dbReference type="PANTHER" id="PTHR42970">
    <property type="entry name" value="PECTATE LYASE C-RELATED"/>
    <property type="match status" value="1"/>
</dbReference>
<feature type="chain" id="PRO_5039590903" description="Pectate lyase" evidence="3">
    <location>
        <begin position="24"/>
        <end position="1079"/>
    </location>
</feature>
<dbReference type="InterPro" id="IPR012334">
    <property type="entry name" value="Pectin_lyas_fold"/>
</dbReference>
<evidence type="ECO:0000313" key="4">
    <source>
        <dbReference type="EMBL" id="HIV85728.1"/>
    </source>
</evidence>
<feature type="signal peptide" evidence="3">
    <location>
        <begin position="1"/>
        <end position="23"/>
    </location>
</feature>
<keyword evidence="3" id="KW-0732">Signal</keyword>
<evidence type="ECO:0000313" key="5">
    <source>
        <dbReference type="Proteomes" id="UP000824162"/>
    </source>
</evidence>
<dbReference type="PROSITE" id="PS51257">
    <property type="entry name" value="PROKAR_LIPOPROTEIN"/>
    <property type="match status" value="1"/>
</dbReference>
<dbReference type="Gene3D" id="2.60.40.10">
    <property type="entry name" value="Immunoglobulins"/>
    <property type="match status" value="1"/>
</dbReference>
<keyword evidence="2" id="KW-0325">Glycoprotein</keyword>
<evidence type="ECO:0008006" key="6">
    <source>
        <dbReference type="Google" id="ProtNLM"/>
    </source>
</evidence>
<dbReference type="Proteomes" id="UP000824162">
    <property type="component" value="Unassembled WGS sequence"/>
</dbReference>
<dbReference type="GO" id="GO:0046872">
    <property type="term" value="F:metal ion binding"/>
    <property type="evidence" value="ECO:0007669"/>
    <property type="project" value="UniProtKB-KW"/>
</dbReference>